<evidence type="ECO:0000256" key="11">
    <source>
        <dbReference type="ARBA" id="ARBA00022771"/>
    </source>
</evidence>
<sequence>MTMAKTLSDHLLNTLEELVPYDFEKFKFKLQNTNLEKDHSRIPRGHLQLARPVKLATLLITHYGEEYAVRLTLQILRGINQRFLAEELHRATSQDYSIPESGTDTSTWSSSRENKPKSLRESNGLEVDGQPQQSGDVVSSLQSTQHEMGRAAQKKCQSKRKDPKVPEDTQSKPSARVPGPNSKRSPGPTPMAGDTERKESGQLRRNASSAGRLQGLCSGALGRKDSKKSELYLPSGKKRPKSLEIPISSGGGEPPNPEILLPQEETQQERNAHSESAAAPKGEVSMDGEGPAAQEGSRNPDCSVVLERRAFKNTLPNALSAGEKKCTASWEENGIGGPEAPGPLVKMTGSVCHKSSNPEVTSPSGKPEEETACHAGGDLHDDMCIHGACSSSTVPKDPQATGSHPSSCPQCQASLTKKGSGGLSSQPPPHCQHHKQVQLLFCEDHREAICLICRLSQEHRGHWVRPLQEAATEYREQIQKQLEHLKELRTSGEEQRRQGDKKTGNLLKQTETQKQKIRRHLEKLSCFLEQQEQLFVAWLEELHQTINRAWGTYDTQVSQDIHSLDELIGELEARKDQSEWELMQDIGVTLQRARAMTIPKPWTTPEDMKEKIHLLHKKSEFVEKNIQHFSEAIRSEMETFNVPELTAAQAHAASVILDPATAHPNLIFSDDMMSVRLGNKWDRLPDSPERFDSCIITLGSPNFISGRHYWEVEVGNKTAWVLGVCRTSTNRKGSMTLSPENGYWVVMMMKRNEYQASTIPPTRLKIREPPKRVGIFLDYTARDISFYNVTARSHIYTFTGFSSSWPLQPIFSPGTHDGGKNMGPLTICPVGGQGPH</sequence>
<feature type="domain" description="Pyrin" evidence="27">
    <location>
        <begin position="3"/>
        <end position="94"/>
    </location>
</feature>
<dbReference type="CDD" id="cd08321">
    <property type="entry name" value="Pyrin_ASC-like"/>
    <property type="match status" value="1"/>
</dbReference>
<dbReference type="InterPro" id="IPR003879">
    <property type="entry name" value="Butyrophylin_SPRY"/>
</dbReference>
<dbReference type="SMART" id="SM00589">
    <property type="entry name" value="PRY"/>
    <property type="match status" value="1"/>
</dbReference>
<reference evidence="29" key="1">
    <citation type="submission" date="2025-08" db="UniProtKB">
        <authorList>
            <consortium name="RefSeq"/>
        </authorList>
    </citation>
    <scope>IDENTIFICATION</scope>
    <source>
        <tissue evidence="29">Kidney</tissue>
    </source>
</reference>
<feature type="compositionally biased region" description="Polar residues" evidence="24">
    <location>
        <begin position="353"/>
        <end position="364"/>
    </location>
</feature>
<dbReference type="Proteomes" id="UP000081671">
    <property type="component" value="Unplaced"/>
</dbReference>
<evidence type="ECO:0000256" key="9">
    <source>
        <dbReference type="ARBA" id="ARBA00022701"/>
    </source>
</evidence>
<organism evidence="28 29">
    <name type="scientific">Dipodomys ordii</name>
    <name type="common">Ord's kangaroo rat</name>
    <dbReference type="NCBI Taxonomy" id="10020"/>
    <lineage>
        <taxon>Eukaryota</taxon>
        <taxon>Metazoa</taxon>
        <taxon>Chordata</taxon>
        <taxon>Craniata</taxon>
        <taxon>Vertebrata</taxon>
        <taxon>Euteleostomi</taxon>
        <taxon>Mammalia</taxon>
        <taxon>Eutheria</taxon>
        <taxon>Euarchontoglires</taxon>
        <taxon>Glires</taxon>
        <taxon>Rodentia</taxon>
        <taxon>Castorimorpha</taxon>
        <taxon>Heteromyidae</taxon>
        <taxon>Dipodomyinae</taxon>
        <taxon>Dipodomys</taxon>
    </lineage>
</organism>
<dbReference type="GO" id="GO:0050727">
    <property type="term" value="P:regulation of inflammatory response"/>
    <property type="evidence" value="ECO:0007669"/>
    <property type="project" value="UniProtKB-ARBA"/>
</dbReference>
<keyword evidence="20" id="KW-0968">Cytoplasmic vesicle</keyword>
<dbReference type="GO" id="GO:0045087">
    <property type="term" value="P:innate immune response"/>
    <property type="evidence" value="ECO:0007669"/>
    <property type="project" value="UniProtKB-KW"/>
</dbReference>
<dbReference type="PROSITE" id="PS50119">
    <property type="entry name" value="ZF_BBOX"/>
    <property type="match status" value="1"/>
</dbReference>
<feature type="compositionally biased region" description="Basic and acidic residues" evidence="24">
    <location>
        <begin position="488"/>
        <end position="503"/>
    </location>
</feature>
<feature type="region of interest" description="Disordered" evidence="24">
    <location>
        <begin position="90"/>
        <end position="301"/>
    </location>
</feature>
<dbReference type="CTD" id="4210"/>
<keyword evidence="18" id="KW-0539">Nucleus</keyword>
<feature type="domain" description="B30.2/SPRY" evidence="26">
    <location>
        <begin position="635"/>
        <end position="827"/>
    </location>
</feature>
<feature type="compositionally biased region" description="Polar residues" evidence="24">
    <location>
        <begin position="130"/>
        <end position="146"/>
    </location>
</feature>
<dbReference type="InterPro" id="IPR000315">
    <property type="entry name" value="Znf_B-box"/>
</dbReference>
<comment type="subcellular location">
    <subcellularLocation>
        <location evidence="5">Cell projection</location>
        <location evidence="5">Lamellipodium</location>
    </subcellularLocation>
    <subcellularLocation>
        <location evidence="4">Cell projection</location>
        <location evidence="4">Ruffle</location>
    </subcellularLocation>
    <subcellularLocation>
        <location evidence="2">Cytoplasm</location>
        <location evidence="2">Cytoskeleton</location>
    </subcellularLocation>
    <subcellularLocation>
        <location evidence="3">Cytoplasmic vesicle</location>
        <location evidence="3">Autophagosome</location>
    </subcellularLocation>
    <subcellularLocation>
        <location evidence="1">Nucleus</location>
    </subcellularLocation>
</comment>
<dbReference type="InterPro" id="IPR001870">
    <property type="entry name" value="B30.2/SPRY"/>
</dbReference>
<evidence type="ECO:0000256" key="19">
    <source>
        <dbReference type="ARBA" id="ARBA00023273"/>
    </source>
</evidence>
<accession>A0A1S3ES89</accession>
<evidence type="ECO:0000256" key="22">
    <source>
        <dbReference type="ARBA" id="ARBA00071077"/>
    </source>
</evidence>
<dbReference type="PROSITE" id="PS50188">
    <property type="entry name" value="B302_SPRY"/>
    <property type="match status" value="1"/>
</dbReference>
<evidence type="ECO:0000256" key="16">
    <source>
        <dbReference type="ARBA" id="ARBA00023203"/>
    </source>
</evidence>
<dbReference type="GO" id="GO:0031410">
    <property type="term" value="C:cytoplasmic vesicle"/>
    <property type="evidence" value="ECO:0007669"/>
    <property type="project" value="UniProtKB-KW"/>
</dbReference>
<dbReference type="SUPFAM" id="SSF57845">
    <property type="entry name" value="B-box zinc-binding domain"/>
    <property type="match status" value="1"/>
</dbReference>
<evidence type="ECO:0000256" key="4">
    <source>
        <dbReference type="ARBA" id="ARBA00004466"/>
    </source>
</evidence>
<keyword evidence="28" id="KW-1185">Reference proteome</keyword>
<dbReference type="GO" id="GO:0001726">
    <property type="term" value="C:ruffle"/>
    <property type="evidence" value="ECO:0007669"/>
    <property type="project" value="UniProtKB-SubCell"/>
</dbReference>
<dbReference type="PANTHER" id="PTHR24103">
    <property type="entry name" value="E3 UBIQUITIN-PROTEIN LIGASE TRIM"/>
    <property type="match status" value="1"/>
</dbReference>
<dbReference type="GeneID" id="105981967"/>
<keyword evidence="10" id="KW-0479">Metal-binding</keyword>
<evidence type="ECO:0000256" key="1">
    <source>
        <dbReference type="ARBA" id="ARBA00004123"/>
    </source>
</evidence>
<feature type="compositionally biased region" description="Basic and acidic residues" evidence="24">
    <location>
        <begin position="159"/>
        <end position="170"/>
    </location>
</feature>
<dbReference type="AlphaFoldDB" id="A0A1S3ES89"/>
<dbReference type="RefSeq" id="XP_012866779.1">
    <property type="nucleotide sequence ID" value="XM_013011325.1"/>
</dbReference>
<evidence type="ECO:0000256" key="18">
    <source>
        <dbReference type="ARBA" id="ARBA00023242"/>
    </source>
</evidence>
<keyword evidence="7" id="KW-0597">Phosphoprotein</keyword>
<dbReference type="SMART" id="SM00449">
    <property type="entry name" value="SPRY"/>
    <property type="match status" value="1"/>
</dbReference>
<feature type="region of interest" description="Disordered" evidence="24">
    <location>
        <begin position="488"/>
        <end position="511"/>
    </location>
</feature>
<dbReference type="SMART" id="SM01289">
    <property type="entry name" value="PYRIN"/>
    <property type="match status" value="1"/>
</dbReference>
<dbReference type="PRINTS" id="PR01407">
    <property type="entry name" value="BUTYPHLNCDUF"/>
</dbReference>
<dbReference type="Gene3D" id="1.10.533.10">
    <property type="entry name" value="Death Domain, Fas"/>
    <property type="match status" value="1"/>
</dbReference>
<evidence type="ECO:0000259" key="25">
    <source>
        <dbReference type="PROSITE" id="PS50119"/>
    </source>
</evidence>
<dbReference type="InterPro" id="IPR006574">
    <property type="entry name" value="PRY"/>
</dbReference>
<evidence type="ECO:0000313" key="29">
    <source>
        <dbReference type="RefSeq" id="XP_012866779.1"/>
    </source>
</evidence>
<evidence type="ECO:0000256" key="13">
    <source>
        <dbReference type="ARBA" id="ARBA00022859"/>
    </source>
</evidence>
<evidence type="ECO:0000256" key="17">
    <source>
        <dbReference type="ARBA" id="ARBA00023212"/>
    </source>
</evidence>
<evidence type="ECO:0000256" key="20">
    <source>
        <dbReference type="ARBA" id="ARBA00023329"/>
    </source>
</evidence>
<dbReference type="Pfam" id="PF02758">
    <property type="entry name" value="PYRIN"/>
    <property type="match status" value="1"/>
</dbReference>
<evidence type="ECO:0000256" key="7">
    <source>
        <dbReference type="ARBA" id="ARBA00022553"/>
    </source>
</evidence>
<evidence type="ECO:0000256" key="5">
    <source>
        <dbReference type="ARBA" id="ARBA00004510"/>
    </source>
</evidence>
<dbReference type="Gene3D" id="3.30.160.60">
    <property type="entry name" value="Classic Zinc Finger"/>
    <property type="match status" value="1"/>
</dbReference>
<dbReference type="GO" id="GO:0006954">
    <property type="term" value="P:inflammatory response"/>
    <property type="evidence" value="ECO:0007669"/>
    <property type="project" value="UniProtKB-KW"/>
</dbReference>
<keyword evidence="17" id="KW-0206">Cytoskeleton</keyword>
<dbReference type="InterPro" id="IPR043136">
    <property type="entry name" value="B30.2/SPRY_sf"/>
</dbReference>
<dbReference type="GO" id="GO:0008270">
    <property type="term" value="F:zinc ion binding"/>
    <property type="evidence" value="ECO:0007669"/>
    <property type="project" value="UniProtKB-KW"/>
</dbReference>
<name>A0A1S3ES89_DIPOR</name>
<dbReference type="Pfam" id="PF13765">
    <property type="entry name" value="PRY"/>
    <property type="match status" value="1"/>
</dbReference>
<dbReference type="SMART" id="SM00336">
    <property type="entry name" value="BBOX"/>
    <property type="match status" value="1"/>
</dbReference>
<keyword evidence="13" id="KW-0391">Immunity</keyword>
<dbReference type="GO" id="GO:0030027">
    <property type="term" value="C:lamellipodium"/>
    <property type="evidence" value="ECO:0007669"/>
    <property type="project" value="UniProtKB-SubCell"/>
</dbReference>
<evidence type="ECO:0000259" key="27">
    <source>
        <dbReference type="PROSITE" id="PS50824"/>
    </source>
</evidence>
<evidence type="ECO:0000256" key="6">
    <source>
        <dbReference type="ARBA" id="ARBA00022490"/>
    </source>
</evidence>
<evidence type="ECO:0000259" key="26">
    <source>
        <dbReference type="PROSITE" id="PS50188"/>
    </source>
</evidence>
<evidence type="ECO:0000256" key="24">
    <source>
        <dbReference type="SAM" id="MobiDB-lite"/>
    </source>
</evidence>
<evidence type="ECO:0000256" key="23">
    <source>
        <dbReference type="PROSITE-ProRule" id="PRU00024"/>
    </source>
</evidence>
<dbReference type="GO" id="GO:0005874">
    <property type="term" value="C:microtubule"/>
    <property type="evidence" value="ECO:0007669"/>
    <property type="project" value="UniProtKB-KW"/>
</dbReference>
<keyword evidence="19" id="KW-0966">Cell projection</keyword>
<evidence type="ECO:0000313" key="28">
    <source>
        <dbReference type="Proteomes" id="UP000081671"/>
    </source>
</evidence>
<keyword evidence="15" id="KW-0395">Inflammatory response</keyword>
<feature type="compositionally biased region" description="Polar residues" evidence="24">
    <location>
        <begin position="93"/>
        <end position="111"/>
    </location>
</feature>
<evidence type="ECO:0000256" key="12">
    <source>
        <dbReference type="ARBA" id="ARBA00022833"/>
    </source>
</evidence>
<feature type="domain" description="B box-type" evidence="25">
    <location>
        <begin position="426"/>
        <end position="467"/>
    </location>
</feature>
<keyword evidence="9" id="KW-0493">Microtubule</keyword>
<dbReference type="GO" id="GO:0005634">
    <property type="term" value="C:nucleus"/>
    <property type="evidence" value="ECO:0007669"/>
    <property type="project" value="UniProtKB-SubCell"/>
</dbReference>
<dbReference type="CDD" id="cd15813">
    <property type="entry name" value="SPRY_PRY_TRIM20"/>
    <property type="match status" value="1"/>
</dbReference>
<evidence type="ECO:0000256" key="2">
    <source>
        <dbReference type="ARBA" id="ARBA00004245"/>
    </source>
</evidence>
<feature type="region of interest" description="Disordered" evidence="24">
    <location>
        <begin position="353"/>
        <end position="374"/>
    </location>
</feature>
<dbReference type="SUPFAM" id="SSF49899">
    <property type="entry name" value="Concanavalin A-like lectins/glucanases"/>
    <property type="match status" value="1"/>
</dbReference>
<dbReference type="Pfam" id="PF00622">
    <property type="entry name" value="SPRY"/>
    <property type="match status" value="1"/>
</dbReference>
<evidence type="ECO:0000256" key="8">
    <source>
        <dbReference type="ARBA" id="ARBA00022588"/>
    </source>
</evidence>
<keyword evidence="16" id="KW-0009">Actin-binding</keyword>
<proteinExistence type="predicted"/>
<keyword evidence="14" id="KW-0175">Coiled coil</keyword>
<evidence type="ECO:0000256" key="10">
    <source>
        <dbReference type="ARBA" id="ARBA00022723"/>
    </source>
</evidence>
<dbReference type="GO" id="GO:0003779">
    <property type="term" value="F:actin binding"/>
    <property type="evidence" value="ECO:0007669"/>
    <property type="project" value="UniProtKB-KW"/>
</dbReference>
<protein>
    <recommendedName>
        <fullName evidence="22">Pyrin</fullName>
    </recommendedName>
</protein>
<evidence type="ECO:0000256" key="3">
    <source>
        <dbReference type="ARBA" id="ARBA00004419"/>
    </source>
</evidence>
<dbReference type="Gene3D" id="2.60.120.920">
    <property type="match status" value="1"/>
</dbReference>
<dbReference type="KEGG" id="dord:105981967"/>
<feature type="compositionally biased region" description="Polar residues" evidence="24">
    <location>
        <begin position="394"/>
        <end position="413"/>
    </location>
</feature>
<dbReference type="PROSITE" id="PS50824">
    <property type="entry name" value="DAPIN"/>
    <property type="match status" value="1"/>
</dbReference>
<gene>
    <name evidence="29" type="primary">Mefv</name>
</gene>
<dbReference type="FunFam" id="1.10.533.10:FF:000048">
    <property type="entry name" value="MEFV, pyrin innate immunity regulator"/>
    <property type="match status" value="1"/>
</dbReference>
<comment type="subunit">
    <text evidence="21">Homotrimer. Interacts (via the B box-type zinc finger) with PSTPIP1. Interacts (via the B30.2/SPRY domain) with several components of the inflammasome complex, including CASP1 p20 and p10 subunits, CASP5, PYCARD, NLRP1, NLRP2 and NLRP3, as well as with unprocessed IL1B; this interaction may lead to autophagic degradation of these proteins. Component of the AIM2 PANoptosome complex, a multiprotein complex that drives inflammatory cell death (PANoptosis). Interacts with NFKBIA and RELA. Interacts weakly with VASP and ACTR3. Interacts with active ULK1 (phosphorylated on 'Ser-317') and BECN1 simultaneously. Also interacts with ATG16L1 (via WD repeats), and with ATG8 family members, including GABARAP, GABARAPL1 and, to a lesser extent, GABARAPL2, MAP1LC3A/LC3A and MAP1LC3C/LC3C. Interacts with TRIM21. Interacts with YWHAB, YWHAE, YWHAG, YWHAH, YWHAQ and YWHAZ; the interaction is required for the down-regulation of pyrin pro-inflammatory activity.</text>
</comment>
<keyword evidence="12" id="KW-0862">Zinc</keyword>
<dbReference type="FunFam" id="2.60.120.920:FF:000004">
    <property type="entry name" value="Butyrophilin subfamily 1 member A1"/>
    <property type="match status" value="1"/>
</dbReference>
<dbReference type="InterPro" id="IPR013320">
    <property type="entry name" value="ConA-like_dom_sf"/>
</dbReference>
<feature type="region of interest" description="Disordered" evidence="24">
    <location>
        <begin position="394"/>
        <end position="429"/>
    </location>
</feature>
<dbReference type="InterPro" id="IPR004020">
    <property type="entry name" value="DAPIN"/>
</dbReference>
<dbReference type="InterPro" id="IPR011029">
    <property type="entry name" value="DEATH-like_dom_sf"/>
</dbReference>
<keyword evidence="6" id="KW-0963">Cytoplasm</keyword>
<keyword evidence="11 23" id="KW-0863">Zinc-finger</keyword>
<dbReference type="InParanoid" id="A0A1S3ES89"/>
<evidence type="ECO:0000256" key="15">
    <source>
        <dbReference type="ARBA" id="ARBA00023198"/>
    </source>
</evidence>
<dbReference type="GO" id="GO:0005776">
    <property type="term" value="C:autophagosome"/>
    <property type="evidence" value="ECO:0007669"/>
    <property type="project" value="UniProtKB-SubCell"/>
</dbReference>
<keyword evidence="8" id="KW-0399">Innate immunity</keyword>
<dbReference type="OrthoDB" id="9445371at2759"/>
<dbReference type="InterPro" id="IPR003877">
    <property type="entry name" value="SPRY_dom"/>
</dbReference>
<dbReference type="SUPFAM" id="SSF47986">
    <property type="entry name" value="DEATH domain"/>
    <property type="match status" value="1"/>
</dbReference>
<dbReference type="Pfam" id="PF00643">
    <property type="entry name" value="zf-B_box"/>
    <property type="match status" value="1"/>
</dbReference>
<evidence type="ECO:0000256" key="21">
    <source>
        <dbReference type="ARBA" id="ARBA00066012"/>
    </source>
</evidence>
<dbReference type="FunCoup" id="A0A1S3ES89">
    <property type="interactions" value="139"/>
</dbReference>
<evidence type="ECO:0000256" key="14">
    <source>
        <dbReference type="ARBA" id="ARBA00023054"/>
    </source>
</evidence>
<dbReference type="InterPro" id="IPR050143">
    <property type="entry name" value="TRIM/RBCC"/>
</dbReference>
<dbReference type="GO" id="GO:0032731">
    <property type="term" value="P:positive regulation of interleukin-1 beta production"/>
    <property type="evidence" value="ECO:0007669"/>
    <property type="project" value="UniProtKB-ARBA"/>
</dbReference>